<dbReference type="PANTHER" id="PTHR33050">
    <property type="entry name" value="REVERSE TRANSCRIPTASE DOMAIN-CONTAINING PROTEIN"/>
    <property type="match status" value="1"/>
</dbReference>
<gene>
    <name evidence="3" type="ORF">AWC38_SpisGene6943</name>
</gene>
<evidence type="ECO:0000313" key="3">
    <source>
        <dbReference type="EMBL" id="PFX28333.1"/>
    </source>
</evidence>
<keyword evidence="4" id="KW-1185">Reference proteome</keyword>
<evidence type="ECO:0000256" key="1">
    <source>
        <dbReference type="ARBA" id="ARBA00023125"/>
    </source>
</evidence>
<dbReference type="AlphaFoldDB" id="A0A2B4SGY6"/>
<name>A0A2B4SGY6_STYPI</name>
<organism evidence="3 4">
    <name type="scientific">Stylophora pistillata</name>
    <name type="common">Smooth cauliflower coral</name>
    <dbReference type="NCBI Taxonomy" id="50429"/>
    <lineage>
        <taxon>Eukaryota</taxon>
        <taxon>Metazoa</taxon>
        <taxon>Cnidaria</taxon>
        <taxon>Anthozoa</taxon>
        <taxon>Hexacorallia</taxon>
        <taxon>Scleractinia</taxon>
        <taxon>Astrocoeniina</taxon>
        <taxon>Pocilloporidae</taxon>
        <taxon>Stylophora</taxon>
    </lineage>
</organism>
<dbReference type="Proteomes" id="UP000225706">
    <property type="component" value="Unassembled WGS sequence"/>
</dbReference>
<dbReference type="PANTHER" id="PTHR33050:SF7">
    <property type="entry name" value="RIBONUCLEASE H"/>
    <property type="match status" value="1"/>
</dbReference>
<protein>
    <submittedName>
        <fullName evidence="3">Uncharacterized protein</fullName>
    </submittedName>
</protein>
<feature type="compositionally biased region" description="Basic and acidic residues" evidence="2">
    <location>
        <begin position="94"/>
        <end position="114"/>
    </location>
</feature>
<feature type="compositionally biased region" description="Low complexity" evidence="2">
    <location>
        <begin position="181"/>
        <end position="190"/>
    </location>
</feature>
<comment type="caution">
    <text evidence="3">The sequence shown here is derived from an EMBL/GenBank/DDBJ whole genome shotgun (WGS) entry which is preliminary data.</text>
</comment>
<accession>A0A2B4SGY6</accession>
<keyword evidence="1" id="KW-0238">DNA-binding</keyword>
<dbReference type="InterPro" id="IPR052055">
    <property type="entry name" value="Hepadnavirus_pol/RT"/>
</dbReference>
<feature type="region of interest" description="Disordered" evidence="2">
    <location>
        <begin position="1"/>
        <end position="130"/>
    </location>
</feature>
<dbReference type="SUPFAM" id="SSF47823">
    <property type="entry name" value="lambda integrase-like, N-terminal domain"/>
    <property type="match status" value="1"/>
</dbReference>
<dbReference type="OrthoDB" id="5988333at2759"/>
<dbReference type="Gene3D" id="1.10.150.130">
    <property type="match status" value="1"/>
</dbReference>
<dbReference type="CDD" id="cd09275">
    <property type="entry name" value="RNase_HI_RT_DIRS1"/>
    <property type="match status" value="1"/>
</dbReference>
<reference evidence="4" key="1">
    <citation type="journal article" date="2017" name="bioRxiv">
        <title>Comparative analysis of the genomes of Stylophora pistillata and Acropora digitifera provides evidence for extensive differences between species of corals.</title>
        <authorList>
            <person name="Voolstra C.R."/>
            <person name="Li Y."/>
            <person name="Liew Y.J."/>
            <person name="Baumgarten S."/>
            <person name="Zoccola D."/>
            <person name="Flot J.-F."/>
            <person name="Tambutte S."/>
            <person name="Allemand D."/>
            <person name="Aranda M."/>
        </authorList>
    </citation>
    <scope>NUCLEOTIDE SEQUENCE [LARGE SCALE GENOMIC DNA]</scope>
</reference>
<dbReference type="EMBL" id="LSMT01000085">
    <property type="protein sequence ID" value="PFX28333.1"/>
    <property type="molecule type" value="Genomic_DNA"/>
</dbReference>
<feature type="region of interest" description="Disordered" evidence="2">
    <location>
        <begin position="175"/>
        <end position="208"/>
    </location>
</feature>
<proteinExistence type="predicted"/>
<evidence type="ECO:0000256" key="2">
    <source>
        <dbReference type="SAM" id="MobiDB-lite"/>
    </source>
</evidence>
<sequence length="742" mass="83003">MNSEKPDEGNDRNISEASKTAPNDRLADWTAELCKEKETAVSAQTRVAGDSARLTKKPKPKGTKDPSSSQIREAGQSIEPSKKGDGGKTTIGTPRRDVREKPPGRKSAPKDGSERQSTSATITLPRKDVATTQMVANIAEILKDSFASLSQSMSEGFDNLGQLFQGSRSAYVSQGSRFSDDLSSADSDVSQVEEPAAKRPKSDDAGQSTENELILGQLEKDFDSAEHKGAEINTNLAAIVSKLLKEKSEEDKLTEIKKRYPASKNSQHQIAAKTYRQPYCLFENLGFVISKEKSVLQPCQKLVFLGFILDSTLMRVYLTPEKKQTVVSACKMLLSRSYVSIREVAQAIGLLVSSLPAVQYGPLFYRNIEIDKNEALRKKKGNFESLMQLSPESREDLSWWVRTLPQAYKQIDPLSPDIEVTTDASKIGWGGGQFAHRRQLKGKHVKLNSDNSTTVCYLNAMGGTRSPSCNKLVQDIWTWCMQEKVWLSASHLPGALDVEADQQFPHFNERTEWHLREDVFQQISKIWGTLDNDLFASRCLKKLESDGALGPIVVPFWPTQAWWPQLLNLLIATLVILPQHKDLLTLPHNGMEHPLKTKLRMVAWLLSGSSIKHKEFHNQSATKVLLASWREGTKKQYDVFIKKYTKFCAERQADQFLPLVVDVLDYLTELYEKGFTYSAINTARSALSSFVLSDDGSSVGKNPLISRLLKGVFQSRAPKPKYTEVWDVQIVLSYLKTLHPVD</sequence>
<feature type="compositionally biased region" description="Basic and acidic residues" evidence="2">
    <location>
        <begin position="195"/>
        <end position="204"/>
    </location>
</feature>
<feature type="compositionally biased region" description="Basic and acidic residues" evidence="2">
    <location>
        <begin position="1"/>
        <end position="14"/>
    </location>
</feature>
<dbReference type="GO" id="GO:0003677">
    <property type="term" value="F:DNA binding"/>
    <property type="evidence" value="ECO:0007669"/>
    <property type="project" value="UniProtKB-KW"/>
</dbReference>
<dbReference type="InterPro" id="IPR010998">
    <property type="entry name" value="Integrase_recombinase_N"/>
</dbReference>
<evidence type="ECO:0000313" key="4">
    <source>
        <dbReference type="Proteomes" id="UP000225706"/>
    </source>
</evidence>